<accession>A0ABR3Y5G3</accession>
<organism evidence="3 4">
    <name type="scientific">Paecilomyces lecythidis</name>
    <dbReference type="NCBI Taxonomy" id="3004212"/>
    <lineage>
        <taxon>Eukaryota</taxon>
        <taxon>Fungi</taxon>
        <taxon>Dikarya</taxon>
        <taxon>Ascomycota</taxon>
        <taxon>Pezizomycotina</taxon>
        <taxon>Eurotiomycetes</taxon>
        <taxon>Eurotiomycetidae</taxon>
        <taxon>Eurotiales</taxon>
        <taxon>Thermoascaceae</taxon>
        <taxon>Paecilomyces</taxon>
    </lineage>
</organism>
<feature type="compositionally biased region" description="Polar residues" evidence="1">
    <location>
        <begin position="98"/>
        <end position="109"/>
    </location>
</feature>
<evidence type="ECO:0000259" key="2">
    <source>
        <dbReference type="PROSITE" id="PS50053"/>
    </source>
</evidence>
<name>A0ABR3Y5G3_9EURO</name>
<dbReference type="InterPro" id="IPR022617">
    <property type="entry name" value="Rad60/SUMO-like_dom"/>
</dbReference>
<evidence type="ECO:0000256" key="1">
    <source>
        <dbReference type="SAM" id="MobiDB-lite"/>
    </source>
</evidence>
<feature type="region of interest" description="Disordered" evidence="1">
    <location>
        <begin position="326"/>
        <end position="362"/>
    </location>
</feature>
<protein>
    <recommendedName>
        <fullName evidence="2">Ubiquitin-like domain-containing protein</fullName>
    </recommendedName>
</protein>
<feature type="compositionally biased region" description="Polar residues" evidence="1">
    <location>
        <begin position="157"/>
        <end position="168"/>
    </location>
</feature>
<dbReference type="InterPro" id="IPR029071">
    <property type="entry name" value="Ubiquitin-like_domsf"/>
</dbReference>
<dbReference type="Pfam" id="PF11976">
    <property type="entry name" value="Rad60-SLD"/>
    <property type="match status" value="1"/>
</dbReference>
<dbReference type="Proteomes" id="UP001583193">
    <property type="component" value="Unassembled WGS sequence"/>
</dbReference>
<feature type="region of interest" description="Disordered" evidence="1">
    <location>
        <begin position="33"/>
        <end position="225"/>
    </location>
</feature>
<reference evidence="3 4" key="1">
    <citation type="journal article" date="2024" name="IMA Fungus">
        <title>IMA Genome - F19 : A genome assembly and annotation guide to empower mycologists, including annotated draft genome sequences of Ceratocystis pirilliformis, Diaporthe australafricana, Fusarium ophioides, Paecilomyces lecythidis, and Sporothrix stenoceras.</title>
        <authorList>
            <person name="Aylward J."/>
            <person name="Wilson A.M."/>
            <person name="Visagie C.M."/>
            <person name="Spraker J."/>
            <person name="Barnes I."/>
            <person name="Buitendag C."/>
            <person name="Ceriani C."/>
            <person name="Del Mar Angel L."/>
            <person name="du Plessis D."/>
            <person name="Fuchs T."/>
            <person name="Gasser K."/>
            <person name="Kramer D."/>
            <person name="Li W."/>
            <person name="Munsamy K."/>
            <person name="Piso A."/>
            <person name="Price J.L."/>
            <person name="Sonnekus B."/>
            <person name="Thomas C."/>
            <person name="van der Nest A."/>
            <person name="van Dijk A."/>
            <person name="van Heerden A."/>
            <person name="van Vuuren N."/>
            <person name="Yilmaz N."/>
            <person name="Duong T.A."/>
            <person name="van der Merwe N.A."/>
            <person name="Wingfield M.J."/>
            <person name="Wingfield B.D."/>
        </authorList>
    </citation>
    <scope>NUCLEOTIDE SEQUENCE [LARGE SCALE GENOMIC DNA]</scope>
    <source>
        <strain evidence="3 4">CMW 18167</strain>
    </source>
</reference>
<evidence type="ECO:0000313" key="4">
    <source>
        <dbReference type="Proteomes" id="UP001583193"/>
    </source>
</evidence>
<dbReference type="PROSITE" id="PS50053">
    <property type="entry name" value="UBIQUITIN_2"/>
    <property type="match status" value="1"/>
</dbReference>
<feature type="compositionally biased region" description="Basic and acidic residues" evidence="1">
    <location>
        <begin position="78"/>
        <end position="93"/>
    </location>
</feature>
<sequence length="436" mass="48095">MSFFKKPSWASTQDDDSTTHFYQRSQHIYADIVAASQRSRSKEAESAEDAADSEDRGAPKKRRISHSPEDEPSSQGLDGDRYSNSEGASDRPVVESAGDSSPTNLTSDVESVLPPRKTKRLSGPKPKSVNKPESELTTPVVVSSSGSESDSERRVTTETSAPAETTVQRAPERNSPKRVQSNCPDPIVVREDTEGRPIQPLGLDHNSRDESRAAASASPRESDEQDPIVQILITSNIENTTPLIVRRKMSQRLRDVRLAWCKRQGFDKDMTASVFLTWKGKRLFDVTTCKSLGIGIQNRANSQSPWDASDEGGDKEESMQIHVEAVTDLPVAPSRRQTPSGSAKEPSSRASVPPDDEQDTGGHIRMILKAPGYGDQKIKVRPNTRISKVIASFRDAQRISAEKQLYLLFDGERLSPDSCVSDYDIDDLDMVDVQIK</sequence>
<keyword evidence="4" id="KW-1185">Reference proteome</keyword>
<dbReference type="CDD" id="cd01763">
    <property type="entry name" value="Ubl_SUMO_like"/>
    <property type="match status" value="1"/>
</dbReference>
<proteinExistence type="predicted"/>
<dbReference type="InterPro" id="IPR000626">
    <property type="entry name" value="Ubiquitin-like_dom"/>
</dbReference>
<evidence type="ECO:0000313" key="3">
    <source>
        <dbReference type="EMBL" id="KAL1883532.1"/>
    </source>
</evidence>
<dbReference type="SUPFAM" id="SSF54236">
    <property type="entry name" value="Ubiquitin-like"/>
    <property type="match status" value="1"/>
</dbReference>
<feature type="domain" description="Ubiquitin-like" evidence="2">
    <location>
        <begin position="364"/>
        <end position="436"/>
    </location>
</feature>
<gene>
    <name evidence="3" type="ORF">Plec18167_002536</name>
</gene>
<comment type="caution">
    <text evidence="3">The sequence shown here is derived from an EMBL/GenBank/DDBJ whole genome shotgun (WGS) entry which is preliminary data.</text>
</comment>
<dbReference type="Gene3D" id="3.10.20.90">
    <property type="entry name" value="Phosphatidylinositol 3-kinase Catalytic Subunit, Chain A, domain 1"/>
    <property type="match status" value="2"/>
</dbReference>
<dbReference type="EMBL" id="JAVDPF010000005">
    <property type="protein sequence ID" value="KAL1883532.1"/>
    <property type="molecule type" value="Genomic_DNA"/>
</dbReference>